<keyword evidence="1" id="KW-0812">Transmembrane</keyword>
<gene>
    <name evidence="2" type="ORF">G6048_00875</name>
</gene>
<dbReference type="EMBL" id="JAAKZX010000002">
    <property type="protein sequence ID" value="NGO40767.1"/>
    <property type="molecule type" value="Genomic_DNA"/>
</dbReference>
<keyword evidence="3" id="KW-1185">Reference proteome</keyword>
<accession>A0ABX0DFX2</accession>
<reference evidence="2 3" key="1">
    <citation type="submission" date="2020-02" db="EMBL/GenBank/DDBJ databases">
        <title>Whole-genome analyses of novel actinobacteria.</title>
        <authorList>
            <person name="Sahin N."/>
            <person name="Tokatli A."/>
        </authorList>
    </citation>
    <scope>NUCLEOTIDE SEQUENCE [LARGE SCALE GENOMIC DNA]</scope>
    <source>
        <strain evidence="2 3">YC419</strain>
    </source>
</reference>
<evidence type="ECO:0000256" key="1">
    <source>
        <dbReference type="SAM" id="Phobius"/>
    </source>
</evidence>
<organism evidence="2 3">
    <name type="scientific">Streptomyces ureilyticus</name>
    <dbReference type="NCBI Taxonomy" id="1775131"/>
    <lineage>
        <taxon>Bacteria</taxon>
        <taxon>Bacillati</taxon>
        <taxon>Actinomycetota</taxon>
        <taxon>Actinomycetes</taxon>
        <taxon>Kitasatosporales</taxon>
        <taxon>Streptomycetaceae</taxon>
        <taxon>Streptomyces</taxon>
    </lineage>
</organism>
<comment type="caution">
    <text evidence="2">The sequence shown here is derived from an EMBL/GenBank/DDBJ whole genome shotgun (WGS) entry which is preliminary data.</text>
</comment>
<feature type="transmembrane region" description="Helical" evidence="1">
    <location>
        <begin position="12"/>
        <end position="38"/>
    </location>
</feature>
<dbReference type="Proteomes" id="UP001518140">
    <property type="component" value="Unassembled WGS sequence"/>
</dbReference>
<keyword evidence="1" id="KW-0472">Membrane</keyword>
<keyword evidence="1" id="KW-1133">Transmembrane helix</keyword>
<proteinExistence type="predicted"/>
<sequence>MTLETSNRTRPFAAGCVALIIVAFLALATAGILVSLAVQGFFDRHEPPSDEVLAKKAGLTEYRLRDAAGDGSLTAKEITYAVGDARWSRAPDEKAVRIMVTYPADDGSARGCYQFTLQQPLNNHTVVNSARLADCHSGLS</sequence>
<name>A0ABX0DFX2_9ACTN</name>
<protein>
    <recommendedName>
        <fullName evidence="4">EF-hand domain-containing protein</fullName>
    </recommendedName>
</protein>
<evidence type="ECO:0000313" key="3">
    <source>
        <dbReference type="Proteomes" id="UP001518140"/>
    </source>
</evidence>
<evidence type="ECO:0000313" key="2">
    <source>
        <dbReference type="EMBL" id="NGO40767.1"/>
    </source>
</evidence>
<dbReference type="RefSeq" id="WP_165337449.1">
    <property type="nucleotide sequence ID" value="NZ_JAAKZX010000002.1"/>
</dbReference>
<evidence type="ECO:0008006" key="4">
    <source>
        <dbReference type="Google" id="ProtNLM"/>
    </source>
</evidence>